<evidence type="ECO:0000256" key="8">
    <source>
        <dbReference type="SAM" id="Coils"/>
    </source>
</evidence>
<dbReference type="InterPro" id="IPR013656">
    <property type="entry name" value="PAS_4"/>
</dbReference>
<feature type="domain" description="PAC" evidence="12">
    <location>
        <begin position="842"/>
        <end position="896"/>
    </location>
</feature>
<dbReference type="PROSITE" id="PS50113">
    <property type="entry name" value="PAC"/>
    <property type="match status" value="5"/>
</dbReference>
<dbReference type="SUPFAM" id="SSF47384">
    <property type="entry name" value="Homodimeric domain of signal transducing histidine kinase"/>
    <property type="match status" value="1"/>
</dbReference>
<dbReference type="InterPro" id="IPR003661">
    <property type="entry name" value="HisK_dim/P_dom"/>
</dbReference>
<dbReference type="CDD" id="cd00130">
    <property type="entry name" value="PAS"/>
    <property type="match status" value="5"/>
</dbReference>
<dbReference type="SMART" id="SM00448">
    <property type="entry name" value="REC"/>
    <property type="match status" value="1"/>
</dbReference>
<feature type="domain" description="PAS" evidence="11">
    <location>
        <begin position="669"/>
        <end position="698"/>
    </location>
</feature>
<feature type="domain" description="PAC" evidence="12">
    <location>
        <begin position="480"/>
        <end position="532"/>
    </location>
</feature>
<dbReference type="PANTHER" id="PTHR43304:SF1">
    <property type="entry name" value="PAC DOMAIN-CONTAINING PROTEIN"/>
    <property type="match status" value="1"/>
</dbReference>
<feature type="domain" description="PAS" evidence="11">
    <location>
        <begin position="774"/>
        <end position="820"/>
    </location>
</feature>
<dbReference type="EC" id="2.7.13.3" evidence="2"/>
<evidence type="ECO:0000256" key="6">
    <source>
        <dbReference type="ARBA" id="ARBA00023012"/>
    </source>
</evidence>
<name>A0A2W4XT26_9CYAN</name>
<evidence type="ECO:0000256" key="3">
    <source>
        <dbReference type="ARBA" id="ARBA00022553"/>
    </source>
</evidence>
<dbReference type="InterPro" id="IPR013655">
    <property type="entry name" value="PAS_fold_3"/>
</dbReference>
<dbReference type="InterPro" id="IPR001610">
    <property type="entry name" value="PAC"/>
</dbReference>
<dbReference type="PROSITE" id="PS50110">
    <property type="entry name" value="RESPONSE_REGULATORY"/>
    <property type="match status" value="1"/>
</dbReference>
<dbReference type="Pfam" id="PF00072">
    <property type="entry name" value="Response_reg"/>
    <property type="match status" value="1"/>
</dbReference>
<feature type="domain" description="PAC" evidence="12">
    <location>
        <begin position="225"/>
        <end position="275"/>
    </location>
</feature>
<keyword evidence="5" id="KW-0418">Kinase</keyword>
<evidence type="ECO:0000259" key="9">
    <source>
        <dbReference type="PROSITE" id="PS50109"/>
    </source>
</evidence>
<evidence type="ECO:0000256" key="4">
    <source>
        <dbReference type="ARBA" id="ARBA00022679"/>
    </source>
</evidence>
<keyword evidence="4" id="KW-0808">Transferase</keyword>
<evidence type="ECO:0000256" key="7">
    <source>
        <dbReference type="PROSITE-ProRule" id="PRU00169"/>
    </source>
</evidence>
<protein>
    <recommendedName>
        <fullName evidence="2">histidine kinase</fullName>
        <ecNumber evidence="2">2.7.13.3</ecNumber>
    </recommendedName>
</protein>
<dbReference type="InterPro" id="IPR011006">
    <property type="entry name" value="CheY-like_superfamily"/>
</dbReference>
<evidence type="ECO:0000256" key="1">
    <source>
        <dbReference type="ARBA" id="ARBA00000085"/>
    </source>
</evidence>
<dbReference type="EMBL" id="QBMN01000101">
    <property type="protein sequence ID" value="PZO38601.1"/>
    <property type="molecule type" value="Genomic_DNA"/>
</dbReference>
<dbReference type="InterPro" id="IPR036097">
    <property type="entry name" value="HisK_dim/P_sf"/>
</dbReference>
<gene>
    <name evidence="13" type="ORF">DCF17_14405</name>
</gene>
<organism evidence="13 14">
    <name type="scientific">Shackletoniella antarctica</name>
    <dbReference type="NCBI Taxonomy" id="268115"/>
    <lineage>
        <taxon>Bacteria</taxon>
        <taxon>Bacillati</taxon>
        <taxon>Cyanobacteriota</taxon>
        <taxon>Cyanophyceae</taxon>
        <taxon>Oculatellales</taxon>
        <taxon>Oculatellaceae</taxon>
        <taxon>Shackletoniella</taxon>
    </lineage>
</organism>
<sequence>MAPESPDHRHTEDFAYRQLFEVSPEPMWVYSLATLRFLAVNDVAVRRYGYSRDEFLAMTIKDIRPPEDLPALLSNLNRVTEGLDFARVWRHRLASGEIILVEITSHPMTFAGQAAEVVLVHDVTERKRQELAKAQAAAALEQVNQQIQERENALKIAQRIGNMGSWQLQIDSQQLTWSDHIFTIFGTTRASFGGTFDDFFAYIHPDDQTDFMGHQQAVLAGDRSLDVQHRIIRADGQIRIVHERAEIVETSQGRALSGTVQDITEQVQIKARASKSESLLKMAGQVAQFGGWSVDLNTQQAEWSEEVCAIHGVLASGPISVSVEAAVNFYAPEYRHRVQTVFANCAQNGVPFDEELQIITAKGNRIWIRALGEAGRDATGRIVRVQGAFQNINAQKQLSKDLRLSQQNFQKLADALPDIVWTAEPDGVIDYASQAYYRYRELAPAAANLQAQDWMQGLHPDDIAPALVKWQQAVQTRQPFHTEYQIRRSDGDYRWHQVTAQPIYDETNALIKWYGSALDIHDLKLAQASAQDLANRLSLTLESISDGFLTLDRDWRFTFVNNEAEHLLQRSRIELVGQNIWEKFPEAIHTDAFQNYHLAMATGASRSFEFFYPPLNAWFDVTAYPTAESLSVYFRDVTERRAADAQLRLLETAISRINDIVLITENEPLDEPGPRILYVNDAFERRTGYRREEVIGHTPRLLQGDKTSRRELSRIRTALEQWQPVRAELINYTKAGEPFWLELDITPITDSTQWVTHWVAIERDITERKQTEAQLAQQAALLDETQDAIIVCDLNNLIRLWNRSAQRIYGWTAAEAIGQSVKTLIDGGDTFAAAAIAVRREGVWNGTMVHHRQDTSTLTAECNWTLVRDAEGQPSAIMAVNTDITQRLELEQRLQQAQRLEAVGHLTGGIAHDFNNLLTVILGNAELLTEQLRDLPHLLPLAQTTVTAAQRGADLTHRLLAFARRQALAPRVTQTNALLAETDPLLRRTLSANINLELVQGGGLWLCFIDPSQLESAVLNLCLNARDAMPTGGNITIETANTYLDRAYTDQHTDIEPGQYVRIAISDSGEGIAPENLTQVFEPFFTTKGAGQGSGLGLSMVYGFIKQSGGHIKLYSELGEGTTVKLYLPRTYDTQVEALPNPSPTAVSGGSETILVVEDDDLVRTYVERQLRSLGYQVIIARNGGEALQALYRQPQIDLLFTDVMMPGGMNGPQLAQAAQQLRPGLKLLYTSGYTENAIVHQGRLDPGVHLLNKPYRLQDLAQAIRRVLSAEDAV</sequence>
<keyword evidence="6" id="KW-0902">Two-component regulatory system</keyword>
<comment type="catalytic activity">
    <reaction evidence="1">
        <text>ATP + protein L-histidine = ADP + protein N-phospho-L-histidine.</text>
        <dbReference type="EC" id="2.7.13.3"/>
    </reaction>
</comment>
<comment type="caution">
    <text evidence="13">The sequence shown here is derived from an EMBL/GenBank/DDBJ whole genome shotgun (WGS) entry which is preliminary data.</text>
</comment>
<dbReference type="Pfam" id="PF02518">
    <property type="entry name" value="HATPase_c"/>
    <property type="match status" value="1"/>
</dbReference>
<dbReference type="InterPro" id="IPR004358">
    <property type="entry name" value="Sig_transdc_His_kin-like_C"/>
</dbReference>
<accession>A0A2W4XT26</accession>
<dbReference type="InterPro" id="IPR000014">
    <property type="entry name" value="PAS"/>
</dbReference>
<dbReference type="CDD" id="cd18161">
    <property type="entry name" value="REC_hyHK_blue-like"/>
    <property type="match status" value="1"/>
</dbReference>
<dbReference type="SUPFAM" id="SSF55874">
    <property type="entry name" value="ATPase domain of HSP90 chaperone/DNA topoisomerase II/histidine kinase"/>
    <property type="match status" value="1"/>
</dbReference>
<reference evidence="14" key="1">
    <citation type="submission" date="2018-04" db="EMBL/GenBank/DDBJ databases">
        <authorList>
            <person name="Cornet L."/>
        </authorList>
    </citation>
    <scope>NUCLEOTIDE SEQUENCE [LARGE SCALE GENOMIC DNA]</scope>
</reference>
<dbReference type="SUPFAM" id="SSF52172">
    <property type="entry name" value="CheY-like"/>
    <property type="match status" value="1"/>
</dbReference>
<feature type="domain" description="PAS" evidence="11">
    <location>
        <begin position="12"/>
        <end position="83"/>
    </location>
</feature>
<evidence type="ECO:0000313" key="14">
    <source>
        <dbReference type="Proteomes" id="UP000249081"/>
    </source>
</evidence>
<dbReference type="PRINTS" id="PR00344">
    <property type="entry name" value="BCTRLSENSOR"/>
</dbReference>
<evidence type="ECO:0000259" key="10">
    <source>
        <dbReference type="PROSITE" id="PS50110"/>
    </source>
</evidence>
<dbReference type="SMART" id="SM00388">
    <property type="entry name" value="HisKA"/>
    <property type="match status" value="1"/>
</dbReference>
<feature type="domain" description="PAS" evidence="11">
    <location>
        <begin position="533"/>
        <end position="591"/>
    </location>
</feature>
<evidence type="ECO:0000313" key="13">
    <source>
        <dbReference type="EMBL" id="PZO38601.1"/>
    </source>
</evidence>
<dbReference type="InterPro" id="IPR001789">
    <property type="entry name" value="Sig_transdc_resp-reg_receiver"/>
</dbReference>
<dbReference type="InterPro" id="IPR052162">
    <property type="entry name" value="Sensor_kinase/Photoreceptor"/>
</dbReference>
<evidence type="ECO:0000259" key="12">
    <source>
        <dbReference type="PROSITE" id="PS50113"/>
    </source>
</evidence>
<keyword evidence="3 7" id="KW-0597">Phosphoprotein</keyword>
<dbReference type="InterPro" id="IPR013767">
    <property type="entry name" value="PAS_fold"/>
</dbReference>
<dbReference type="Pfam" id="PF00512">
    <property type="entry name" value="HisKA"/>
    <property type="match status" value="1"/>
</dbReference>
<dbReference type="InterPro" id="IPR000700">
    <property type="entry name" value="PAS-assoc_C"/>
</dbReference>
<dbReference type="InterPro" id="IPR036890">
    <property type="entry name" value="HATPase_C_sf"/>
</dbReference>
<dbReference type="Pfam" id="PF00989">
    <property type="entry name" value="PAS"/>
    <property type="match status" value="1"/>
</dbReference>
<dbReference type="PROSITE" id="PS50109">
    <property type="entry name" value="HIS_KIN"/>
    <property type="match status" value="1"/>
</dbReference>
<dbReference type="CDD" id="cd00082">
    <property type="entry name" value="HisKA"/>
    <property type="match status" value="1"/>
</dbReference>
<feature type="domain" description="Histidine kinase" evidence="9">
    <location>
        <begin position="909"/>
        <end position="1132"/>
    </location>
</feature>
<evidence type="ECO:0000259" key="11">
    <source>
        <dbReference type="PROSITE" id="PS50112"/>
    </source>
</evidence>
<dbReference type="SMART" id="SM00086">
    <property type="entry name" value="PAC"/>
    <property type="match status" value="6"/>
</dbReference>
<dbReference type="Gene3D" id="3.30.450.20">
    <property type="entry name" value="PAS domain"/>
    <property type="match status" value="7"/>
</dbReference>
<dbReference type="Proteomes" id="UP000249081">
    <property type="component" value="Unassembled WGS sequence"/>
</dbReference>
<feature type="domain" description="Response regulatory" evidence="10">
    <location>
        <begin position="1153"/>
        <end position="1269"/>
    </location>
</feature>
<dbReference type="PROSITE" id="PS50112">
    <property type="entry name" value="PAS"/>
    <property type="match status" value="4"/>
</dbReference>
<evidence type="ECO:0000256" key="2">
    <source>
        <dbReference type="ARBA" id="ARBA00012438"/>
    </source>
</evidence>
<feature type="domain" description="PAC" evidence="12">
    <location>
        <begin position="352"/>
        <end position="404"/>
    </location>
</feature>
<reference evidence="13 14" key="2">
    <citation type="submission" date="2018-06" db="EMBL/GenBank/DDBJ databases">
        <title>Metagenomic assembly of (sub)arctic Cyanobacteria and their associated microbiome from non-axenic cultures.</title>
        <authorList>
            <person name="Baurain D."/>
        </authorList>
    </citation>
    <scope>NUCLEOTIDE SEQUENCE [LARGE SCALE GENOMIC DNA]</scope>
    <source>
        <strain evidence="13">ULC041bin1</strain>
    </source>
</reference>
<dbReference type="NCBIfam" id="TIGR00229">
    <property type="entry name" value="sensory_box"/>
    <property type="match status" value="6"/>
</dbReference>
<dbReference type="InterPro" id="IPR003594">
    <property type="entry name" value="HATPase_dom"/>
</dbReference>
<dbReference type="SMART" id="SM00387">
    <property type="entry name" value="HATPase_c"/>
    <property type="match status" value="1"/>
</dbReference>
<dbReference type="AlphaFoldDB" id="A0A2W4XT26"/>
<dbReference type="Pfam" id="PF13426">
    <property type="entry name" value="PAS_9"/>
    <property type="match status" value="1"/>
</dbReference>
<dbReference type="InterPro" id="IPR035965">
    <property type="entry name" value="PAS-like_dom_sf"/>
</dbReference>
<feature type="coiled-coil region" evidence="8">
    <location>
        <begin position="126"/>
        <end position="160"/>
    </location>
</feature>
<dbReference type="SUPFAM" id="SSF55785">
    <property type="entry name" value="PYP-like sensor domain (PAS domain)"/>
    <property type="match status" value="7"/>
</dbReference>
<keyword evidence="8" id="KW-0175">Coiled coil</keyword>
<dbReference type="GO" id="GO:0006355">
    <property type="term" value="P:regulation of DNA-templated transcription"/>
    <property type="evidence" value="ECO:0007669"/>
    <property type="project" value="InterPro"/>
</dbReference>
<proteinExistence type="predicted"/>
<feature type="domain" description="PAC" evidence="12">
    <location>
        <begin position="723"/>
        <end position="777"/>
    </location>
</feature>
<dbReference type="Gene3D" id="2.10.70.100">
    <property type="match status" value="2"/>
</dbReference>
<dbReference type="Gene3D" id="1.10.287.130">
    <property type="match status" value="1"/>
</dbReference>
<dbReference type="Pfam" id="PF08448">
    <property type="entry name" value="PAS_4"/>
    <property type="match status" value="2"/>
</dbReference>
<dbReference type="Gene3D" id="3.30.565.10">
    <property type="entry name" value="Histidine kinase-like ATPase, C-terminal domain"/>
    <property type="match status" value="1"/>
</dbReference>
<dbReference type="Gene3D" id="3.40.50.2300">
    <property type="match status" value="1"/>
</dbReference>
<dbReference type="Pfam" id="PF08447">
    <property type="entry name" value="PAS_3"/>
    <property type="match status" value="3"/>
</dbReference>
<evidence type="ECO:0000256" key="5">
    <source>
        <dbReference type="ARBA" id="ARBA00022777"/>
    </source>
</evidence>
<dbReference type="InterPro" id="IPR005467">
    <property type="entry name" value="His_kinase_dom"/>
</dbReference>
<dbReference type="SMART" id="SM00091">
    <property type="entry name" value="PAS"/>
    <property type="match status" value="6"/>
</dbReference>
<dbReference type="FunFam" id="3.30.450.20:FF:000099">
    <property type="entry name" value="Sensory box sensor histidine kinase"/>
    <property type="match status" value="1"/>
</dbReference>
<dbReference type="GO" id="GO:0000155">
    <property type="term" value="F:phosphorelay sensor kinase activity"/>
    <property type="evidence" value="ECO:0007669"/>
    <property type="project" value="InterPro"/>
</dbReference>
<dbReference type="PANTHER" id="PTHR43304">
    <property type="entry name" value="PHYTOCHROME-LIKE PROTEIN CPH1"/>
    <property type="match status" value="1"/>
</dbReference>
<feature type="modified residue" description="4-aspartylphosphate" evidence="7">
    <location>
        <position position="1203"/>
    </location>
</feature>